<evidence type="ECO:0000256" key="1">
    <source>
        <dbReference type="ARBA" id="ARBA00007718"/>
    </source>
</evidence>
<dbReference type="PANTHER" id="PTHR11108">
    <property type="entry name" value="FERROCHELATASE"/>
    <property type="match status" value="1"/>
</dbReference>
<dbReference type="GO" id="GO:0004325">
    <property type="term" value="F:ferrochelatase activity"/>
    <property type="evidence" value="ECO:0007669"/>
    <property type="project" value="UniProtKB-UniRule"/>
</dbReference>
<dbReference type="NCBIfam" id="TIGR00109">
    <property type="entry name" value="hemH"/>
    <property type="match status" value="1"/>
</dbReference>
<comment type="function">
    <text evidence="9 10">Catalyzes the ferrous insertion into protoporphyrin IX.</text>
</comment>
<dbReference type="UniPathway" id="UPA00252">
    <property type="reaction ID" value="UER00325"/>
</dbReference>
<evidence type="ECO:0000256" key="4">
    <source>
        <dbReference type="ARBA" id="ARBA00023004"/>
    </source>
</evidence>
<feature type="compositionally biased region" description="Low complexity" evidence="11">
    <location>
        <begin position="388"/>
        <end position="401"/>
    </location>
</feature>
<keyword evidence="7 9" id="KW-0627">Porphyrin biosynthesis</keyword>
<dbReference type="InterPro" id="IPR001015">
    <property type="entry name" value="Ferrochelatase"/>
</dbReference>
<proteinExistence type="inferred from homology"/>
<keyword evidence="13" id="KW-1185">Reference proteome</keyword>
<sequence>MRFDLELPSQNPNAGARRTAVLLINLGTPDAPTPAAVRRYLAEFLSDPRVVEIPSWLWQPILRSLILPFRGRSSAHKYASVWMPEGSPLRVHTEQQVQALRNWFAAQGAPVLVEYAMRYGTPSIADVLGQLKRAGADRVLLLPMYPQYAASTTATLFDKVAQAMRRMRNQPEIRVIKQYPDAPGYIASLVAQLREYWTIHGTPDFAAGDRLLLSFHGLPKRTLDLGDPYHDQCQLTGALLARALGLDETSCRVTFQSRFGREEWLQPYTAPSLAELGAAGVTRVDVFCPGFTADCIETIEEIGMEGRDAFIKAGGKVYHRIPCVNASPLFIDALGELALTNLGGWLEPMPGSSGASFDASSGAATGAGFGAGSASASHSAIPPSTAVPHPGHGAAAADFTR</sequence>
<keyword evidence="3 9" id="KW-0479">Metal-binding</keyword>
<evidence type="ECO:0000256" key="2">
    <source>
        <dbReference type="ARBA" id="ARBA00022490"/>
    </source>
</evidence>
<dbReference type="GO" id="GO:0046872">
    <property type="term" value="F:metal ion binding"/>
    <property type="evidence" value="ECO:0007669"/>
    <property type="project" value="UniProtKB-KW"/>
</dbReference>
<dbReference type="EC" id="4.98.1.1" evidence="9 10"/>
<keyword evidence="5 9" id="KW-0350">Heme biosynthesis</keyword>
<feature type="binding site" evidence="9">
    <location>
        <position position="216"/>
    </location>
    <ligand>
        <name>Fe(2+)</name>
        <dbReference type="ChEBI" id="CHEBI:29033"/>
    </ligand>
</feature>
<dbReference type="Proteomes" id="UP000494115">
    <property type="component" value="Unassembled WGS sequence"/>
</dbReference>
<accession>A0A6S7B3M5</accession>
<dbReference type="GO" id="GO:0005737">
    <property type="term" value="C:cytoplasm"/>
    <property type="evidence" value="ECO:0007669"/>
    <property type="project" value="UniProtKB-SubCell"/>
</dbReference>
<dbReference type="EMBL" id="CADIKM010000001">
    <property type="protein sequence ID" value="CAB3777014.1"/>
    <property type="molecule type" value="Genomic_DNA"/>
</dbReference>
<keyword evidence="6 9" id="KW-0456">Lyase</keyword>
<dbReference type="PANTHER" id="PTHR11108:SF1">
    <property type="entry name" value="FERROCHELATASE, MITOCHONDRIAL"/>
    <property type="match status" value="1"/>
</dbReference>
<dbReference type="SUPFAM" id="SSF53800">
    <property type="entry name" value="Chelatase"/>
    <property type="match status" value="1"/>
</dbReference>
<dbReference type="GO" id="GO:0006783">
    <property type="term" value="P:heme biosynthetic process"/>
    <property type="evidence" value="ECO:0007669"/>
    <property type="project" value="UniProtKB-UniRule"/>
</dbReference>
<dbReference type="Gene3D" id="3.40.50.1400">
    <property type="match status" value="2"/>
</dbReference>
<dbReference type="InterPro" id="IPR033644">
    <property type="entry name" value="Ferrochelatase_C"/>
</dbReference>
<evidence type="ECO:0000256" key="7">
    <source>
        <dbReference type="ARBA" id="ARBA00023244"/>
    </source>
</evidence>
<dbReference type="HAMAP" id="MF_00323">
    <property type="entry name" value="Ferrochelatase"/>
    <property type="match status" value="1"/>
</dbReference>
<comment type="subcellular location">
    <subcellularLocation>
        <location evidence="9 10">Cytoplasm</location>
    </subcellularLocation>
</comment>
<keyword evidence="2 9" id="KW-0963">Cytoplasm</keyword>
<dbReference type="InterPro" id="IPR033659">
    <property type="entry name" value="Ferrochelatase_N"/>
</dbReference>
<gene>
    <name evidence="9 12" type="primary">hemH</name>
    <name evidence="12" type="ORF">LMG28138_00270</name>
</gene>
<dbReference type="FunFam" id="3.40.50.1400:FF:000002">
    <property type="entry name" value="Ferrochelatase"/>
    <property type="match status" value="1"/>
</dbReference>
<organism evidence="12 13">
    <name type="scientific">Pararobbsia alpina</name>
    <dbReference type="NCBI Taxonomy" id="621374"/>
    <lineage>
        <taxon>Bacteria</taxon>
        <taxon>Pseudomonadati</taxon>
        <taxon>Pseudomonadota</taxon>
        <taxon>Betaproteobacteria</taxon>
        <taxon>Burkholderiales</taxon>
        <taxon>Burkholderiaceae</taxon>
        <taxon>Pararobbsia</taxon>
    </lineage>
</organism>
<comment type="pathway">
    <text evidence="9 10">Porphyrin-containing compound metabolism; protoheme biosynthesis; protoheme from protoporphyrin-IX: step 1/1.</text>
</comment>
<dbReference type="CDD" id="cd00419">
    <property type="entry name" value="Ferrochelatase_C"/>
    <property type="match status" value="1"/>
</dbReference>
<evidence type="ECO:0000256" key="11">
    <source>
        <dbReference type="SAM" id="MobiDB-lite"/>
    </source>
</evidence>
<dbReference type="InterPro" id="IPR019772">
    <property type="entry name" value="Ferrochelatase_AS"/>
</dbReference>
<evidence type="ECO:0000256" key="10">
    <source>
        <dbReference type="RuleBase" id="RU000607"/>
    </source>
</evidence>
<keyword evidence="4 9" id="KW-0408">Iron</keyword>
<evidence type="ECO:0000256" key="6">
    <source>
        <dbReference type="ARBA" id="ARBA00023239"/>
    </source>
</evidence>
<comment type="catalytic activity">
    <reaction evidence="8">
        <text>Fe-coproporphyrin III + 2 H(+) = coproporphyrin III + Fe(2+)</text>
        <dbReference type="Rhea" id="RHEA:49572"/>
        <dbReference type="ChEBI" id="CHEBI:15378"/>
        <dbReference type="ChEBI" id="CHEBI:29033"/>
        <dbReference type="ChEBI" id="CHEBI:68438"/>
        <dbReference type="ChEBI" id="CHEBI:131725"/>
        <dbReference type="EC" id="4.99.1.9"/>
    </reaction>
    <physiologicalReaction direction="right-to-left" evidence="8">
        <dbReference type="Rhea" id="RHEA:49574"/>
    </physiologicalReaction>
</comment>
<protein>
    <recommendedName>
        <fullName evidence="9 10">Ferrochelatase</fullName>
        <ecNumber evidence="9 10">4.98.1.1</ecNumber>
    </recommendedName>
    <alternativeName>
        <fullName evidence="9">Heme synthase</fullName>
    </alternativeName>
    <alternativeName>
        <fullName evidence="9">Protoheme ferro-lyase</fullName>
    </alternativeName>
</protein>
<evidence type="ECO:0000256" key="5">
    <source>
        <dbReference type="ARBA" id="ARBA00023133"/>
    </source>
</evidence>
<dbReference type="CDD" id="cd03411">
    <property type="entry name" value="Ferrochelatase_N"/>
    <property type="match status" value="1"/>
</dbReference>
<reference evidence="12 13" key="1">
    <citation type="submission" date="2020-04" db="EMBL/GenBank/DDBJ databases">
        <authorList>
            <person name="De Canck E."/>
        </authorList>
    </citation>
    <scope>NUCLEOTIDE SEQUENCE [LARGE SCALE GENOMIC DNA]</scope>
    <source>
        <strain evidence="12 13">LMG 28138</strain>
    </source>
</reference>
<evidence type="ECO:0000313" key="12">
    <source>
        <dbReference type="EMBL" id="CAB3777014.1"/>
    </source>
</evidence>
<dbReference type="RefSeq" id="WP_175102812.1">
    <property type="nucleotide sequence ID" value="NZ_CADIKM010000001.1"/>
</dbReference>
<dbReference type="AlphaFoldDB" id="A0A6S7B3M5"/>
<dbReference type="Pfam" id="PF00762">
    <property type="entry name" value="Ferrochelatase"/>
    <property type="match status" value="1"/>
</dbReference>
<feature type="binding site" evidence="9">
    <location>
        <position position="297"/>
    </location>
    <ligand>
        <name>Fe(2+)</name>
        <dbReference type="ChEBI" id="CHEBI:29033"/>
    </ligand>
</feature>
<comment type="catalytic activity">
    <reaction evidence="9 10">
        <text>heme b + 2 H(+) = protoporphyrin IX + Fe(2+)</text>
        <dbReference type="Rhea" id="RHEA:22584"/>
        <dbReference type="ChEBI" id="CHEBI:15378"/>
        <dbReference type="ChEBI" id="CHEBI:29033"/>
        <dbReference type="ChEBI" id="CHEBI:57306"/>
        <dbReference type="ChEBI" id="CHEBI:60344"/>
        <dbReference type="EC" id="4.98.1.1"/>
    </reaction>
</comment>
<evidence type="ECO:0000313" key="13">
    <source>
        <dbReference type="Proteomes" id="UP000494115"/>
    </source>
</evidence>
<dbReference type="PROSITE" id="PS00534">
    <property type="entry name" value="FERROCHELATASE"/>
    <property type="match status" value="1"/>
</dbReference>
<evidence type="ECO:0000256" key="3">
    <source>
        <dbReference type="ARBA" id="ARBA00022723"/>
    </source>
</evidence>
<evidence type="ECO:0000256" key="8">
    <source>
        <dbReference type="ARBA" id="ARBA00024536"/>
    </source>
</evidence>
<name>A0A6S7B3M5_9BURK</name>
<evidence type="ECO:0000256" key="9">
    <source>
        <dbReference type="HAMAP-Rule" id="MF_00323"/>
    </source>
</evidence>
<feature type="region of interest" description="Disordered" evidence="11">
    <location>
        <begin position="379"/>
        <end position="401"/>
    </location>
</feature>
<comment type="similarity">
    <text evidence="1 9 10">Belongs to the ferrochelatase family.</text>
</comment>